<dbReference type="Pfam" id="PF21799">
    <property type="entry name" value="MurD-like_N"/>
    <property type="match status" value="1"/>
</dbReference>
<dbReference type="GO" id="GO:0005737">
    <property type="term" value="C:cytoplasm"/>
    <property type="evidence" value="ECO:0007669"/>
    <property type="project" value="UniProtKB-SubCell"/>
</dbReference>
<keyword evidence="7 8" id="KW-0573">Peptidoglycan synthesis</keyword>
<dbReference type="PANTHER" id="PTHR43692">
    <property type="entry name" value="UDP-N-ACETYLMURAMOYLALANINE--D-GLUTAMATE LIGASE"/>
    <property type="match status" value="1"/>
</dbReference>
<dbReference type="InterPro" id="IPR036615">
    <property type="entry name" value="Mur_ligase_C_dom_sf"/>
</dbReference>
<evidence type="ECO:0000256" key="8">
    <source>
        <dbReference type="RuleBase" id="RU003664"/>
    </source>
</evidence>
<gene>
    <name evidence="7 11" type="primary">murD</name>
    <name evidence="11" type="ORF">RUN39_v1_720010</name>
</gene>
<keyword evidence="5 7" id="KW-0547">Nucleotide-binding</keyword>
<keyword evidence="6 7" id="KW-0067">ATP-binding</keyword>
<dbReference type="Pfam" id="PF08245">
    <property type="entry name" value="Mur_ligase_M"/>
    <property type="match status" value="1"/>
</dbReference>
<keyword evidence="3 7" id="KW-0963">Cytoplasm</keyword>
<protein>
    <recommendedName>
        <fullName evidence="7 8">UDP-N-acetylmuramoylalanine--D-glutamate ligase</fullName>
        <ecNumber evidence="7 8">6.3.2.9</ecNumber>
    </recommendedName>
    <alternativeName>
        <fullName evidence="7">D-glutamic acid-adding enzyme</fullName>
    </alternativeName>
    <alternativeName>
        <fullName evidence="7">UDP-N-acetylmuramoyl-L-alanyl-D-glutamate synthetase</fullName>
    </alternativeName>
</protein>
<dbReference type="InterPro" id="IPR013221">
    <property type="entry name" value="Mur_ligase_cen"/>
</dbReference>
<proteinExistence type="inferred from homology"/>
<comment type="similarity">
    <text evidence="7">Belongs to the MurCDEF family.</text>
</comment>
<name>A0A0S4TVS7_RALSL</name>
<accession>A0A0S4TVS7</accession>
<feature type="binding site" evidence="7">
    <location>
        <begin position="176"/>
        <end position="182"/>
    </location>
    <ligand>
        <name>ATP</name>
        <dbReference type="ChEBI" id="CHEBI:30616"/>
    </ligand>
</feature>
<comment type="function">
    <text evidence="7 8">Cell wall formation. Catalyzes the addition of glutamate to the nucleotide precursor UDP-N-acetylmuramoyl-L-alanine (UMA).</text>
</comment>
<comment type="catalytic activity">
    <reaction evidence="7 8">
        <text>UDP-N-acetyl-alpha-D-muramoyl-L-alanine + D-glutamate + ATP = UDP-N-acetyl-alpha-D-muramoyl-L-alanyl-D-glutamate + ADP + phosphate + H(+)</text>
        <dbReference type="Rhea" id="RHEA:16429"/>
        <dbReference type="ChEBI" id="CHEBI:15378"/>
        <dbReference type="ChEBI" id="CHEBI:29986"/>
        <dbReference type="ChEBI" id="CHEBI:30616"/>
        <dbReference type="ChEBI" id="CHEBI:43474"/>
        <dbReference type="ChEBI" id="CHEBI:83898"/>
        <dbReference type="ChEBI" id="CHEBI:83900"/>
        <dbReference type="ChEBI" id="CHEBI:456216"/>
        <dbReference type="EC" id="6.3.2.9"/>
    </reaction>
</comment>
<dbReference type="Gene3D" id="3.40.1190.10">
    <property type="entry name" value="Mur-like, catalytic domain"/>
    <property type="match status" value="1"/>
</dbReference>
<evidence type="ECO:0000259" key="10">
    <source>
        <dbReference type="Pfam" id="PF08245"/>
    </source>
</evidence>
<dbReference type="SUPFAM" id="SSF53244">
    <property type="entry name" value="MurD-like peptide ligases, peptide-binding domain"/>
    <property type="match status" value="1"/>
</dbReference>
<dbReference type="InterPro" id="IPR004101">
    <property type="entry name" value="Mur_ligase_C"/>
</dbReference>
<evidence type="ECO:0000256" key="7">
    <source>
        <dbReference type="HAMAP-Rule" id="MF_00639"/>
    </source>
</evidence>
<dbReference type="GO" id="GO:0051301">
    <property type="term" value="P:cell division"/>
    <property type="evidence" value="ECO:0007669"/>
    <property type="project" value="UniProtKB-KW"/>
</dbReference>
<comment type="subcellular location">
    <subcellularLocation>
        <location evidence="1 7 8">Cytoplasm</location>
    </subcellularLocation>
</comment>
<dbReference type="GO" id="GO:0008764">
    <property type="term" value="F:UDP-N-acetylmuramoylalanine-D-glutamate ligase activity"/>
    <property type="evidence" value="ECO:0007669"/>
    <property type="project" value="UniProtKB-UniRule"/>
</dbReference>
<sequence>MTEPIRAPENTLPTSPDAGDALTAGAIAATVDSAEPMPAAETAQAPRMFGDLASPFVLVLGLGESGLAMARWCARHGARVRVADTREAPANLPALRAHVPDAEFIGGPFAPSLLEGVALVAISPGLSPLDAAVAALLDGARERAVPVWGEIELFARALAGLKSAQGYAPRVLAITGTNGKTTTTALAGALVQRAGKTVGVAGNISPSALDKLTECVDAGTLPDVWVLELSSFQLETTHTLDADAATILNITQDHLDWHGSMAAYAAAKGRIFGAGTVRVLNRQDAEVMAFAGKRGGDVTFGTDEPATPESLGLLRDGGIPWIVLAEADHDDLPKPARRKKGDTTPAAPVPVRLKRLMPADALRIRGLHNATNAMAALALCRAIGLPASALLHGLRDYAGEPHRVELIAAFDDIEFFDDSKGTNVGATVAALSGLSKRVVLIAGGDGKGQDFSPLAAPVAQYARAVVLIGRDAPQIRAALADSGVELVEAATLEAAVQEAAARAQAGDAVLLSPACASFDMFRNYEHRAQVFHEAVAALAADRGVML</sequence>
<dbReference type="InterPro" id="IPR036565">
    <property type="entry name" value="Mur-like_cat_sf"/>
</dbReference>
<dbReference type="SUPFAM" id="SSF53623">
    <property type="entry name" value="MurD-like peptide ligases, catalytic domain"/>
    <property type="match status" value="1"/>
</dbReference>
<evidence type="ECO:0000313" key="11">
    <source>
        <dbReference type="EMBL" id="CUV14151.1"/>
    </source>
</evidence>
<dbReference type="InterPro" id="IPR005762">
    <property type="entry name" value="MurD"/>
</dbReference>
<dbReference type="Gene3D" id="3.40.50.720">
    <property type="entry name" value="NAD(P)-binding Rossmann-like Domain"/>
    <property type="match status" value="1"/>
</dbReference>
<evidence type="ECO:0000256" key="4">
    <source>
        <dbReference type="ARBA" id="ARBA00022598"/>
    </source>
</evidence>
<evidence type="ECO:0000256" key="6">
    <source>
        <dbReference type="ARBA" id="ARBA00022840"/>
    </source>
</evidence>
<keyword evidence="7 8" id="KW-0133">Cell shape</keyword>
<dbReference type="HAMAP" id="MF_00639">
    <property type="entry name" value="MurD"/>
    <property type="match status" value="1"/>
</dbReference>
<dbReference type="EC" id="6.3.2.9" evidence="7 8"/>
<dbReference type="NCBIfam" id="TIGR01087">
    <property type="entry name" value="murD"/>
    <property type="match status" value="1"/>
</dbReference>
<dbReference type="EMBL" id="LN899819">
    <property type="protein sequence ID" value="CUV14151.1"/>
    <property type="molecule type" value="Genomic_DNA"/>
</dbReference>
<dbReference type="Pfam" id="PF02875">
    <property type="entry name" value="Mur_ligase_C"/>
    <property type="match status" value="1"/>
</dbReference>
<feature type="domain" description="Mur ligase central" evidence="10">
    <location>
        <begin position="174"/>
        <end position="306"/>
    </location>
</feature>
<dbReference type="PATRIC" id="fig|305.106.peg.3827"/>
<evidence type="ECO:0000256" key="3">
    <source>
        <dbReference type="ARBA" id="ARBA00022490"/>
    </source>
</evidence>
<dbReference type="Gene3D" id="3.90.190.20">
    <property type="entry name" value="Mur ligase, C-terminal domain"/>
    <property type="match status" value="1"/>
</dbReference>
<dbReference type="UniPathway" id="UPA00219"/>
<dbReference type="GO" id="GO:0008360">
    <property type="term" value="P:regulation of cell shape"/>
    <property type="evidence" value="ECO:0007669"/>
    <property type="project" value="UniProtKB-KW"/>
</dbReference>
<dbReference type="GO" id="GO:0005524">
    <property type="term" value="F:ATP binding"/>
    <property type="evidence" value="ECO:0007669"/>
    <property type="project" value="UniProtKB-UniRule"/>
</dbReference>
<dbReference type="PANTHER" id="PTHR43692:SF1">
    <property type="entry name" value="UDP-N-ACETYLMURAMOYLALANINE--D-GLUTAMATE LIGASE"/>
    <property type="match status" value="1"/>
</dbReference>
<evidence type="ECO:0000256" key="5">
    <source>
        <dbReference type="ARBA" id="ARBA00022741"/>
    </source>
</evidence>
<organism evidence="11">
    <name type="scientific">Ralstonia solanacearum</name>
    <name type="common">Pseudomonas solanacearum</name>
    <dbReference type="NCBI Taxonomy" id="305"/>
    <lineage>
        <taxon>Bacteria</taxon>
        <taxon>Pseudomonadati</taxon>
        <taxon>Pseudomonadota</taxon>
        <taxon>Betaproteobacteria</taxon>
        <taxon>Burkholderiales</taxon>
        <taxon>Burkholderiaceae</taxon>
        <taxon>Ralstonia</taxon>
        <taxon>Ralstonia solanacearum species complex</taxon>
    </lineage>
</organism>
<keyword evidence="7 8" id="KW-0131">Cell cycle</keyword>
<dbReference type="AlphaFoldDB" id="A0A0S4TVS7"/>
<evidence type="ECO:0000259" key="9">
    <source>
        <dbReference type="Pfam" id="PF02875"/>
    </source>
</evidence>
<evidence type="ECO:0000256" key="2">
    <source>
        <dbReference type="ARBA" id="ARBA00004752"/>
    </source>
</evidence>
<evidence type="ECO:0000256" key="1">
    <source>
        <dbReference type="ARBA" id="ARBA00004496"/>
    </source>
</evidence>
<keyword evidence="4 7" id="KW-0436">Ligase</keyword>
<keyword evidence="7 8" id="KW-0961">Cell wall biogenesis/degradation</keyword>
<reference evidence="11" key="1">
    <citation type="submission" date="2015-10" db="EMBL/GenBank/DDBJ databases">
        <authorList>
            <person name="Gilbert D.G."/>
        </authorList>
    </citation>
    <scope>NUCLEOTIDE SEQUENCE</scope>
    <source>
        <strain evidence="11">Phyl III-seqv23</strain>
    </source>
</reference>
<dbReference type="GO" id="GO:0071555">
    <property type="term" value="P:cell wall organization"/>
    <property type="evidence" value="ECO:0007669"/>
    <property type="project" value="UniProtKB-KW"/>
</dbReference>
<keyword evidence="7 8" id="KW-0132">Cell division</keyword>
<dbReference type="GO" id="GO:0009252">
    <property type="term" value="P:peptidoglycan biosynthetic process"/>
    <property type="evidence" value="ECO:0007669"/>
    <property type="project" value="UniProtKB-UniRule"/>
</dbReference>
<comment type="pathway">
    <text evidence="2 7 8">Cell wall biogenesis; peptidoglycan biosynthesis.</text>
</comment>
<dbReference type="SUPFAM" id="SSF51984">
    <property type="entry name" value="MurCD N-terminal domain"/>
    <property type="match status" value="1"/>
</dbReference>
<feature type="domain" description="Mur ligase C-terminal" evidence="9">
    <location>
        <begin position="402"/>
        <end position="515"/>
    </location>
</feature>